<dbReference type="Proteomes" id="UP001160483">
    <property type="component" value="Unassembled WGS sequence"/>
</dbReference>
<proteinExistence type="predicted"/>
<dbReference type="AlphaFoldDB" id="A0AAU9LCM5"/>
<sequence>MDTTIKQEPMERNEDESKQLKVQDEICNQPEQLKQEMHNHVKPSGRNHYRSKSRNHKKKQQQQQQPILLKQLLWKAKDKQPTSVQTLRDESNCNERNKQEDDKVTGQKLVDENERETLVPTTKRKMVRGLVHEASSSLESFVAGSSSQETQSGSEDDVVFLRYSDLRPAVKASAKWQIDKKHRDGMEEIEKEESATPMILSDEVVTNQFELENAAATRRKQRQKYKLKQKQKRAAAKGHNRLQHQQKQKDKQLHDTEEDAGFTLDDGENTSVDNAHPPADLMVDASVVCTVLSVAEEVMSFIVVGNVACPVVADSDEQQPVGTSSASNQSEGSSTDLNVAIANIRQDMSTMLDNAKETQVQCRDSFIVEDSGFDAASSYDFFKHRFCKIQKSVDIVYY</sequence>
<feature type="region of interest" description="Disordered" evidence="1">
    <location>
        <begin position="1"/>
        <end position="107"/>
    </location>
</feature>
<evidence type="ECO:0000313" key="2">
    <source>
        <dbReference type="EMBL" id="CAH0480662.1"/>
    </source>
</evidence>
<accession>A0AAU9LCM5</accession>
<feature type="compositionally biased region" description="Basic residues" evidence="1">
    <location>
        <begin position="40"/>
        <end position="60"/>
    </location>
</feature>
<organism evidence="2 3">
    <name type="scientific">Peronospora belbahrii</name>
    <dbReference type="NCBI Taxonomy" id="622444"/>
    <lineage>
        <taxon>Eukaryota</taxon>
        <taxon>Sar</taxon>
        <taxon>Stramenopiles</taxon>
        <taxon>Oomycota</taxon>
        <taxon>Peronosporomycetes</taxon>
        <taxon>Peronosporales</taxon>
        <taxon>Peronosporaceae</taxon>
        <taxon>Peronospora</taxon>
    </lineage>
</organism>
<name>A0AAU9LCM5_9STRA</name>
<comment type="caution">
    <text evidence="2">The sequence shown here is derived from an EMBL/GenBank/DDBJ whole genome shotgun (WGS) entry which is preliminary data.</text>
</comment>
<reference evidence="2" key="1">
    <citation type="submission" date="2021-11" db="EMBL/GenBank/DDBJ databases">
        <authorList>
            <person name="Islam A."/>
            <person name="Islam S."/>
            <person name="Flora M.S."/>
            <person name="Rahman M."/>
            <person name="Ziaur R.M."/>
            <person name="Epstein J.H."/>
            <person name="Hassan M."/>
            <person name="Klassen M."/>
            <person name="Woodard K."/>
            <person name="Webb A."/>
            <person name="Webby R.J."/>
            <person name="El Zowalaty M.E."/>
        </authorList>
    </citation>
    <scope>NUCLEOTIDE SEQUENCE</scope>
    <source>
        <strain evidence="2">Pbs3</strain>
    </source>
</reference>
<dbReference type="EMBL" id="CAKKTJ010000324">
    <property type="protein sequence ID" value="CAH0480662.1"/>
    <property type="molecule type" value="Genomic_DNA"/>
</dbReference>
<evidence type="ECO:0000256" key="1">
    <source>
        <dbReference type="SAM" id="MobiDB-lite"/>
    </source>
</evidence>
<gene>
    <name evidence="2" type="ORF">PBS003_LOCUS7279</name>
</gene>
<feature type="region of interest" description="Disordered" evidence="1">
    <location>
        <begin position="228"/>
        <end position="255"/>
    </location>
</feature>
<feature type="compositionally biased region" description="Basic and acidic residues" evidence="1">
    <location>
        <begin position="8"/>
        <end position="24"/>
    </location>
</feature>
<feature type="compositionally biased region" description="Basic and acidic residues" evidence="1">
    <location>
        <begin position="87"/>
        <end position="107"/>
    </location>
</feature>
<evidence type="ECO:0008006" key="4">
    <source>
        <dbReference type="Google" id="ProtNLM"/>
    </source>
</evidence>
<feature type="compositionally biased region" description="Low complexity" evidence="1">
    <location>
        <begin position="61"/>
        <end position="73"/>
    </location>
</feature>
<protein>
    <recommendedName>
        <fullName evidence="4">BZIP domain-containing protein</fullName>
    </recommendedName>
</protein>
<evidence type="ECO:0000313" key="3">
    <source>
        <dbReference type="Proteomes" id="UP001160483"/>
    </source>
</evidence>
<feature type="compositionally biased region" description="Basic residues" evidence="1">
    <location>
        <begin position="228"/>
        <end position="246"/>
    </location>
</feature>